<gene>
    <name evidence="2" type="ORF">LCGC14_1126690</name>
</gene>
<organism evidence="2">
    <name type="scientific">marine sediment metagenome</name>
    <dbReference type="NCBI Taxonomy" id="412755"/>
    <lineage>
        <taxon>unclassified sequences</taxon>
        <taxon>metagenomes</taxon>
        <taxon>ecological metagenomes</taxon>
    </lineage>
</organism>
<proteinExistence type="predicted"/>
<reference evidence="2" key="1">
    <citation type="journal article" date="2015" name="Nature">
        <title>Complex archaea that bridge the gap between prokaryotes and eukaryotes.</title>
        <authorList>
            <person name="Spang A."/>
            <person name="Saw J.H."/>
            <person name="Jorgensen S.L."/>
            <person name="Zaremba-Niedzwiedzka K."/>
            <person name="Martijn J."/>
            <person name="Lind A.E."/>
            <person name="van Eijk R."/>
            <person name="Schleper C."/>
            <person name="Guy L."/>
            <person name="Ettema T.J."/>
        </authorList>
    </citation>
    <scope>NUCLEOTIDE SEQUENCE</scope>
</reference>
<feature type="region of interest" description="Disordered" evidence="1">
    <location>
        <begin position="147"/>
        <end position="192"/>
    </location>
</feature>
<evidence type="ECO:0000256" key="1">
    <source>
        <dbReference type="SAM" id="MobiDB-lite"/>
    </source>
</evidence>
<sequence>MSWEDKSRLKRLGDRHNLDALEGYWIKPIKYSIEGEEEINLAKLKLKDRFPKGFIRKLAKKYPGLEKMNPTEMIAKLKEEELEELLEQTATLSPGEQTAHIKLVLLHGIGEHNLVDKDEDKGGFVKEVSQDFVQRICEDRDLAMEMSGVIEDHNRPLAPGSGPKSGTQLNGSAKASSSKKGQSTKTAAPQAT</sequence>
<evidence type="ECO:0000313" key="2">
    <source>
        <dbReference type="EMBL" id="KKN01553.1"/>
    </source>
</evidence>
<dbReference type="EMBL" id="LAZR01005248">
    <property type="protein sequence ID" value="KKN01553.1"/>
    <property type="molecule type" value="Genomic_DNA"/>
</dbReference>
<accession>A0A0F9Q870</accession>
<feature type="compositionally biased region" description="Low complexity" evidence="1">
    <location>
        <begin position="171"/>
        <end position="192"/>
    </location>
</feature>
<comment type="caution">
    <text evidence="2">The sequence shown here is derived from an EMBL/GenBank/DDBJ whole genome shotgun (WGS) entry which is preliminary data.</text>
</comment>
<name>A0A0F9Q870_9ZZZZ</name>
<protein>
    <submittedName>
        <fullName evidence="2">Uncharacterized protein</fullName>
    </submittedName>
</protein>
<dbReference type="AlphaFoldDB" id="A0A0F9Q870"/>